<dbReference type="InterPro" id="IPR006094">
    <property type="entry name" value="Oxid_FAD_bind_N"/>
</dbReference>
<evidence type="ECO:0000256" key="3">
    <source>
        <dbReference type="ARBA" id="ARBA00022630"/>
    </source>
</evidence>
<evidence type="ECO:0000256" key="4">
    <source>
        <dbReference type="ARBA" id="ARBA00022827"/>
    </source>
</evidence>
<dbReference type="InterPro" id="IPR004113">
    <property type="entry name" value="FAD-bd_oxidored_4_C"/>
</dbReference>
<gene>
    <name evidence="6" type="ORF">ACELLULO517_01395</name>
</gene>
<accession>A0A963YXD4</accession>
<dbReference type="PANTHER" id="PTHR43716:SF2">
    <property type="entry name" value="BLL6224 PROTEIN"/>
    <property type="match status" value="1"/>
</dbReference>
<dbReference type="EMBL" id="JAESVA010000001">
    <property type="protein sequence ID" value="MCB8878871.1"/>
    <property type="molecule type" value="Genomic_DNA"/>
</dbReference>
<dbReference type="InterPro" id="IPR016169">
    <property type="entry name" value="FAD-bd_PCMH_sub2"/>
</dbReference>
<keyword evidence="7" id="KW-1185">Reference proteome</keyword>
<dbReference type="Pfam" id="PF02913">
    <property type="entry name" value="FAD-oxidase_C"/>
    <property type="match status" value="1"/>
</dbReference>
<dbReference type="GO" id="GO:0071949">
    <property type="term" value="F:FAD binding"/>
    <property type="evidence" value="ECO:0007669"/>
    <property type="project" value="InterPro"/>
</dbReference>
<organism evidence="6 7">
    <name type="scientific">Acidisoma cellulosilyticum</name>
    <dbReference type="NCBI Taxonomy" id="2802395"/>
    <lineage>
        <taxon>Bacteria</taxon>
        <taxon>Pseudomonadati</taxon>
        <taxon>Pseudomonadota</taxon>
        <taxon>Alphaproteobacteria</taxon>
        <taxon>Acetobacterales</taxon>
        <taxon>Acidocellaceae</taxon>
        <taxon>Acidisoma</taxon>
    </lineage>
</organism>
<evidence type="ECO:0000313" key="6">
    <source>
        <dbReference type="EMBL" id="MCB8878871.1"/>
    </source>
</evidence>
<dbReference type="SUPFAM" id="SSF55103">
    <property type="entry name" value="FAD-linked oxidases, C-terminal domain"/>
    <property type="match status" value="1"/>
</dbReference>
<dbReference type="InterPro" id="IPR036318">
    <property type="entry name" value="FAD-bd_PCMH-like_sf"/>
</dbReference>
<dbReference type="Gene3D" id="3.30.70.2190">
    <property type="match status" value="1"/>
</dbReference>
<dbReference type="InterPro" id="IPR016167">
    <property type="entry name" value="FAD-bd_PCMH_sub1"/>
</dbReference>
<comment type="caution">
    <text evidence="6">The sequence shown here is derived from an EMBL/GenBank/DDBJ whole genome shotgun (WGS) entry which is preliminary data.</text>
</comment>
<dbReference type="SUPFAM" id="SSF56176">
    <property type="entry name" value="FAD-binding/transporter-associated domain-like"/>
    <property type="match status" value="1"/>
</dbReference>
<comment type="cofactor">
    <cofactor evidence="1">
        <name>FAD</name>
        <dbReference type="ChEBI" id="CHEBI:57692"/>
    </cofactor>
</comment>
<dbReference type="InterPro" id="IPR016171">
    <property type="entry name" value="Vanillyl_alc_oxidase_C-sub2"/>
</dbReference>
<dbReference type="InterPro" id="IPR016164">
    <property type="entry name" value="FAD-linked_Oxase-like_C"/>
</dbReference>
<sequence>MIGLNADLLDRFSAIVGARHALRDQADQHAFLEEPRDRYHGKTAIVLRPKSTAEVQQILQLAHDTRTAIVPQGGNTGLVGGQIPDGSGLQVVLSLTRLNAIRAIDPISNTIDVEAGVTLQRVRETAEAADRLFALSLASEGSCTIGGNIGTNAGGTSTIAYGNMRDLVLGLEVVLADGSLWRDMRHLRKDNTGYDFRGLFVGSEGTLGIVTAAVLKLYPRPRSTATAFAAVRDPAAALALLQIAQADSRAALVAFELIPRLGMELAVKHDLGSRDPLATAYPWYVLLELTSGAESGLNTVLEELLGDGMEQGLIEDAALASSMEQAKALWRPRESMSEVQGREGGSIKHDVSIPVADVAAFIAEATAAVEAFLPDARVLPFGHVGDGNIHFNISQPAGGDKDAFLAHWEDVNAIVHDIVARYHGSISAEHGIGQSKLSLLPQVKDKVAMQMMYATKQMLDPKGILNPGKLLL</sequence>
<keyword evidence="4" id="KW-0274">FAD</keyword>
<dbReference type="RefSeq" id="WP_227305077.1">
    <property type="nucleotide sequence ID" value="NZ_JAESVA010000001.1"/>
</dbReference>
<feature type="domain" description="FAD-binding PCMH-type" evidence="5">
    <location>
        <begin position="39"/>
        <end position="220"/>
    </location>
</feature>
<dbReference type="PANTHER" id="PTHR43716">
    <property type="entry name" value="D-2-HYDROXYGLUTARATE DEHYDROGENASE, MITOCHONDRIAL"/>
    <property type="match status" value="1"/>
</dbReference>
<evidence type="ECO:0000256" key="1">
    <source>
        <dbReference type="ARBA" id="ARBA00001974"/>
    </source>
</evidence>
<dbReference type="Pfam" id="PF01565">
    <property type="entry name" value="FAD_binding_4"/>
    <property type="match status" value="1"/>
</dbReference>
<dbReference type="Gene3D" id="3.30.465.10">
    <property type="match status" value="1"/>
</dbReference>
<dbReference type="Gene3D" id="3.30.43.10">
    <property type="entry name" value="Uridine Diphospho-n-acetylenolpyruvylglucosamine Reductase, domain 2"/>
    <property type="match status" value="1"/>
</dbReference>
<dbReference type="PROSITE" id="PS51387">
    <property type="entry name" value="FAD_PCMH"/>
    <property type="match status" value="1"/>
</dbReference>
<name>A0A963YXD4_9PROT</name>
<evidence type="ECO:0000256" key="2">
    <source>
        <dbReference type="ARBA" id="ARBA00008000"/>
    </source>
</evidence>
<comment type="similarity">
    <text evidence="2">Belongs to the FAD-binding oxidoreductase/transferase type 4 family.</text>
</comment>
<dbReference type="Gene3D" id="3.30.70.2740">
    <property type="match status" value="1"/>
</dbReference>
<proteinExistence type="inferred from homology"/>
<dbReference type="InterPro" id="IPR016166">
    <property type="entry name" value="FAD-bd_PCMH"/>
</dbReference>
<evidence type="ECO:0000259" key="5">
    <source>
        <dbReference type="PROSITE" id="PS51387"/>
    </source>
</evidence>
<dbReference type="Proteomes" id="UP000721844">
    <property type="component" value="Unassembled WGS sequence"/>
</dbReference>
<reference evidence="6 7" key="1">
    <citation type="journal article" date="2021" name="Microorganisms">
        <title>Acidisoma silvae sp. nov. and Acidisomacellulosilytica sp. nov., Two Acidophilic Bacteria Isolated from Decaying Wood, Hydrolyzing Cellulose and Producing Poly-3-hydroxybutyrate.</title>
        <authorList>
            <person name="Mieszkin S."/>
            <person name="Pouder E."/>
            <person name="Uroz S."/>
            <person name="Simon-Colin C."/>
            <person name="Alain K."/>
        </authorList>
    </citation>
    <scope>NUCLEOTIDE SEQUENCE [LARGE SCALE GENOMIC DNA]</scope>
    <source>
        <strain evidence="6 7">HW T5.17</strain>
    </source>
</reference>
<dbReference type="InterPro" id="IPR051264">
    <property type="entry name" value="FAD-oxidored/transferase_4"/>
</dbReference>
<evidence type="ECO:0000313" key="7">
    <source>
        <dbReference type="Proteomes" id="UP000721844"/>
    </source>
</evidence>
<dbReference type="FunFam" id="1.10.45.10:FF:000001">
    <property type="entry name" value="D-lactate dehydrogenase mitochondrial"/>
    <property type="match status" value="1"/>
</dbReference>
<protein>
    <submittedName>
        <fullName evidence="6">FAD-binding oxidoreductase</fullName>
    </submittedName>
</protein>
<dbReference type="AlphaFoldDB" id="A0A963YXD4"/>
<dbReference type="GO" id="GO:0022904">
    <property type="term" value="P:respiratory electron transport chain"/>
    <property type="evidence" value="ECO:0007669"/>
    <property type="project" value="TreeGrafter"/>
</dbReference>
<dbReference type="GO" id="GO:0003824">
    <property type="term" value="F:catalytic activity"/>
    <property type="evidence" value="ECO:0007669"/>
    <property type="project" value="InterPro"/>
</dbReference>
<keyword evidence="3" id="KW-0285">Flavoprotein</keyword>
<dbReference type="Gene3D" id="1.10.45.10">
    <property type="entry name" value="Vanillyl-alcohol Oxidase, Chain A, domain 4"/>
    <property type="match status" value="1"/>
</dbReference>